<dbReference type="PANTHER" id="PTHR10091">
    <property type="entry name" value="ALDOSE-1-EPIMERASE"/>
    <property type="match status" value="1"/>
</dbReference>
<dbReference type="AlphaFoldDB" id="A0AAD6MYZ7"/>
<dbReference type="Pfam" id="PF01263">
    <property type="entry name" value="Aldose_epim"/>
    <property type="match status" value="1"/>
</dbReference>
<dbReference type="GO" id="GO:0030246">
    <property type="term" value="F:carbohydrate binding"/>
    <property type="evidence" value="ECO:0007669"/>
    <property type="project" value="InterPro"/>
</dbReference>
<dbReference type="SUPFAM" id="SSF74650">
    <property type="entry name" value="Galactose mutarotase-like"/>
    <property type="match status" value="1"/>
</dbReference>
<dbReference type="GO" id="GO:0006006">
    <property type="term" value="P:glucose metabolic process"/>
    <property type="evidence" value="ECO:0007669"/>
    <property type="project" value="TreeGrafter"/>
</dbReference>
<dbReference type="InterPro" id="IPR011013">
    <property type="entry name" value="Gal_mutarotase_sf_dom"/>
</dbReference>
<accession>A0AAD6MYZ7</accession>
<evidence type="ECO:0000256" key="1">
    <source>
        <dbReference type="SAM" id="SignalP"/>
    </source>
</evidence>
<feature type="chain" id="PRO_5042132825" evidence="1">
    <location>
        <begin position="22"/>
        <end position="395"/>
    </location>
</feature>
<reference evidence="2" key="2">
    <citation type="submission" date="2023-01" db="EMBL/GenBank/DDBJ databases">
        <authorList>
            <person name="Petersen C."/>
        </authorList>
    </citation>
    <scope>NUCLEOTIDE SEQUENCE</scope>
    <source>
        <strain evidence="2">IBT 17514</strain>
    </source>
</reference>
<reference evidence="2" key="1">
    <citation type="journal article" date="2023" name="IMA Fungus">
        <title>Comparative genomic study of the Penicillium genus elucidates a diverse pangenome and 15 lateral gene transfer events.</title>
        <authorList>
            <person name="Petersen C."/>
            <person name="Sorensen T."/>
            <person name="Nielsen M.R."/>
            <person name="Sondergaard T.E."/>
            <person name="Sorensen J.L."/>
            <person name="Fitzpatrick D.A."/>
            <person name="Frisvad J.C."/>
            <person name="Nielsen K.L."/>
        </authorList>
    </citation>
    <scope>NUCLEOTIDE SEQUENCE</scope>
    <source>
        <strain evidence="2">IBT 17514</strain>
    </source>
</reference>
<keyword evidence="1" id="KW-0732">Signal</keyword>
<evidence type="ECO:0000313" key="3">
    <source>
        <dbReference type="Proteomes" id="UP001215712"/>
    </source>
</evidence>
<proteinExistence type="predicted"/>
<dbReference type="EMBL" id="JAQJAN010000003">
    <property type="protein sequence ID" value="KAJ5734068.1"/>
    <property type="molecule type" value="Genomic_DNA"/>
</dbReference>
<dbReference type="GO" id="GO:0033499">
    <property type="term" value="P:galactose catabolic process via UDP-galactose, Leloir pathway"/>
    <property type="evidence" value="ECO:0007669"/>
    <property type="project" value="TreeGrafter"/>
</dbReference>
<dbReference type="Proteomes" id="UP001215712">
    <property type="component" value="Unassembled WGS sequence"/>
</dbReference>
<dbReference type="FunFam" id="2.70.98.10:FF:000014">
    <property type="entry name" value="Aldose 1-epimerase, putative"/>
    <property type="match status" value="1"/>
</dbReference>
<dbReference type="PANTHER" id="PTHR10091:SF6">
    <property type="entry name" value="1-EPIMERASE, PUTATIVE (AFU_ORTHOLOGUE AFUA_3G13240)-RELATED"/>
    <property type="match status" value="1"/>
</dbReference>
<comment type="caution">
    <text evidence="2">The sequence shown here is derived from an EMBL/GenBank/DDBJ whole genome shotgun (WGS) entry which is preliminary data.</text>
</comment>
<sequence>MFTQFHHVIAAVALIIPAASVQNPTNTTGTAGLATPGPDSNGFYVISSEGIRANFVPYGSAVSNLFKLDLVVGFDKATAYTEGIHAHLGSVPGRYYGRIKNSSFDVDGTTYHVLPNENNDNDTLHGGPDGWDYRNWTVVAHTTDSVKFSLIDPAGMQGFPGEIICYVTYTLTPYRWFMRMVAMATTKKTPIMLSSHTYWNLDGFRNPNTAEILNHTFYVPEGGQRLDIDNIEVPNGEVLSNPKYSVWDFWSSPKQIGSNITSPDLTGGCGYSCTGYDTPFIINSDQLGPYDWRQTPLSTISSNFSGIELNIYSNQQLFQMYTCNVMDGTFPLKKTQGFFNDSSHPCVVEKFGCVVLDVADWLDGINHPEWKRKQIYGPDSEPYVLEAIYDFSVNK</sequence>
<dbReference type="GO" id="GO:0004034">
    <property type="term" value="F:aldose 1-epimerase activity"/>
    <property type="evidence" value="ECO:0007669"/>
    <property type="project" value="TreeGrafter"/>
</dbReference>
<organism evidence="2 3">
    <name type="scientific">Penicillium malachiteum</name>
    <dbReference type="NCBI Taxonomy" id="1324776"/>
    <lineage>
        <taxon>Eukaryota</taxon>
        <taxon>Fungi</taxon>
        <taxon>Dikarya</taxon>
        <taxon>Ascomycota</taxon>
        <taxon>Pezizomycotina</taxon>
        <taxon>Eurotiomycetes</taxon>
        <taxon>Eurotiomycetidae</taxon>
        <taxon>Eurotiales</taxon>
        <taxon>Aspergillaceae</taxon>
        <taxon>Penicillium</taxon>
    </lineage>
</organism>
<gene>
    <name evidence="2" type="ORF">N7493_002854</name>
</gene>
<evidence type="ECO:0000313" key="2">
    <source>
        <dbReference type="EMBL" id="KAJ5734068.1"/>
    </source>
</evidence>
<name>A0AAD6MYZ7_9EURO</name>
<dbReference type="InterPro" id="IPR014718">
    <property type="entry name" value="GH-type_carb-bd"/>
</dbReference>
<keyword evidence="3" id="KW-1185">Reference proteome</keyword>
<dbReference type="InterPro" id="IPR008183">
    <property type="entry name" value="Aldose_1/G6P_1-epimerase"/>
</dbReference>
<dbReference type="Gene3D" id="2.70.98.10">
    <property type="match status" value="1"/>
</dbReference>
<protein>
    <submittedName>
        <fullName evidence="2">Galactose mutarotase-like protein</fullName>
    </submittedName>
</protein>
<feature type="signal peptide" evidence="1">
    <location>
        <begin position="1"/>
        <end position="21"/>
    </location>
</feature>